<dbReference type="Gene3D" id="2.20.25.80">
    <property type="entry name" value="WRKY domain"/>
    <property type="match status" value="1"/>
</dbReference>
<keyword evidence="5" id="KW-0539">Nucleus</keyword>
<evidence type="ECO:0000256" key="1">
    <source>
        <dbReference type="ARBA" id="ARBA00004123"/>
    </source>
</evidence>
<dbReference type="GO" id="GO:0005634">
    <property type="term" value="C:nucleus"/>
    <property type="evidence" value="ECO:0007669"/>
    <property type="project" value="UniProtKB-SubCell"/>
</dbReference>
<dbReference type="InterPro" id="IPR036576">
    <property type="entry name" value="WRKY_dom_sf"/>
</dbReference>
<evidence type="ECO:0000256" key="3">
    <source>
        <dbReference type="ARBA" id="ARBA00023125"/>
    </source>
</evidence>
<evidence type="ECO:0000313" key="9">
    <source>
        <dbReference type="Proteomes" id="UP001327560"/>
    </source>
</evidence>
<feature type="region of interest" description="Disordered" evidence="6">
    <location>
        <begin position="99"/>
        <end position="182"/>
    </location>
</feature>
<dbReference type="PANTHER" id="PTHR31221">
    <property type="entry name" value="WRKY TRANSCRIPTION FACTOR PROTEIN 1-RELATED"/>
    <property type="match status" value="1"/>
</dbReference>
<gene>
    <name evidence="8" type="ORF">Cni_G04381</name>
</gene>
<dbReference type="SUPFAM" id="SSF118290">
    <property type="entry name" value="WRKY DNA-binding domain"/>
    <property type="match status" value="1"/>
</dbReference>
<feature type="compositionally biased region" description="Basic and acidic residues" evidence="6">
    <location>
        <begin position="141"/>
        <end position="166"/>
    </location>
</feature>
<keyword evidence="9" id="KW-1185">Reference proteome</keyword>
<name>A0AAQ3JST7_9LILI</name>
<evidence type="ECO:0000256" key="2">
    <source>
        <dbReference type="ARBA" id="ARBA00023015"/>
    </source>
</evidence>
<keyword evidence="4" id="KW-0804">Transcription</keyword>
<dbReference type="Pfam" id="PF03106">
    <property type="entry name" value="WRKY"/>
    <property type="match status" value="1"/>
</dbReference>
<dbReference type="Proteomes" id="UP001327560">
    <property type="component" value="Chromosome 1"/>
</dbReference>
<dbReference type="AlphaFoldDB" id="A0AAQ3JST7"/>
<dbReference type="InterPro" id="IPR003657">
    <property type="entry name" value="WRKY_dom"/>
</dbReference>
<comment type="subcellular location">
    <subcellularLocation>
        <location evidence="1">Nucleus</location>
    </subcellularLocation>
</comment>
<accession>A0AAQ3JST7</accession>
<keyword evidence="3" id="KW-0238">DNA-binding</keyword>
<dbReference type="SMART" id="SM00774">
    <property type="entry name" value="WRKY"/>
    <property type="match status" value="1"/>
</dbReference>
<evidence type="ECO:0000256" key="5">
    <source>
        <dbReference type="ARBA" id="ARBA00023242"/>
    </source>
</evidence>
<feature type="compositionally biased region" description="Low complexity" evidence="6">
    <location>
        <begin position="104"/>
        <end position="126"/>
    </location>
</feature>
<feature type="domain" description="WRKY" evidence="7">
    <location>
        <begin position="190"/>
        <end position="255"/>
    </location>
</feature>
<dbReference type="InterPro" id="IPR044810">
    <property type="entry name" value="WRKY_plant"/>
</dbReference>
<evidence type="ECO:0000259" key="7">
    <source>
        <dbReference type="PROSITE" id="PS50811"/>
    </source>
</evidence>
<dbReference type="PROSITE" id="PS50811">
    <property type="entry name" value="WRKY"/>
    <property type="match status" value="1"/>
</dbReference>
<dbReference type="FunFam" id="2.20.25.80:FF:000003">
    <property type="entry name" value="WRKY transcription factor 57"/>
    <property type="match status" value="1"/>
</dbReference>
<dbReference type="GO" id="GO:0043565">
    <property type="term" value="F:sequence-specific DNA binding"/>
    <property type="evidence" value="ECO:0007669"/>
    <property type="project" value="InterPro"/>
</dbReference>
<feature type="compositionally biased region" description="Basic residues" evidence="6">
    <location>
        <begin position="167"/>
        <end position="177"/>
    </location>
</feature>
<dbReference type="GO" id="GO:0003700">
    <property type="term" value="F:DNA-binding transcription factor activity"/>
    <property type="evidence" value="ECO:0007669"/>
    <property type="project" value="InterPro"/>
</dbReference>
<evidence type="ECO:0000256" key="6">
    <source>
        <dbReference type="SAM" id="MobiDB-lite"/>
    </source>
</evidence>
<proteinExistence type="predicted"/>
<sequence length="344" mass="37513">MDGEDRELFGRHHFFQDREEIDLSSIFSQRPAAAAGVSDGGLRGLDDVPRAALTPFMSFDDYSMSGSATSDGMLGSDFDMFGTAEAAAVEPVADSKINCCNGHPTPSTGGAASPASPNSSVSSSSAEVDGEEEPAGQCKKSKQEEEIKEQKQEAKAGDEADSDKSKKLSKPKKKGEKRQREPCFAFMTKSEVDHLEDGYRWRKYGQKAVKNSPFPRSYYRCTSQKCPVKKRVERSCQDPAMVITTYEGKHTHRSPTRTPRGSTTIFQLPAAASPAPSTASFHHHLLMQQARVLGGMQQPDANANAYAIHLQSLGSPAMQRFQLLPDCGLLQDLVPNSLVHKDQP</sequence>
<dbReference type="EMBL" id="CP136890">
    <property type="protein sequence ID" value="WOK95674.1"/>
    <property type="molecule type" value="Genomic_DNA"/>
</dbReference>
<evidence type="ECO:0000313" key="8">
    <source>
        <dbReference type="EMBL" id="WOK95674.1"/>
    </source>
</evidence>
<evidence type="ECO:0000256" key="4">
    <source>
        <dbReference type="ARBA" id="ARBA00023163"/>
    </source>
</evidence>
<dbReference type="PANTHER" id="PTHR31221:SF334">
    <property type="entry name" value="WRKY TRANSCRIPTION FACTOR 57-RELATED"/>
    <property type="match status" value="1"/>
</dbReference>
<keyword evidence="2" id="KW-0805">Transcription regulation</keyword>
<organism evidence="8 9">
    <name type="scientific">Canna indica</name>
    <name type="common">Indian-shot</name>
    <dbReference type="NCBI Taxonomy" id="4628"/>
    <lineage>
        <taxon>Eukaryota</taxon>
        <taxon>Viridiplantae</taxon>
        <taxon>Streptophyta</taxon>
        <taxon>Embryophyta</taxon>
        <taxon>Tracheophyta</taxon>
        <taxon>Spermatophyta</taxon>
        <taxon>Magnoliopsida</taxon>
        <taxon>Liliopsida</taxon>
        <taxon>Zingiberales</taxon>
        <taxon>Cannaceae</taxon>
        <taxon>Canna</taxon>
    </lineage>
</organism>
<protein>
    <submittedName>
        <fullName evidence="8">WRKY transcription factor 71</fullName>
    </submittedName>
</protein>
<reference evidence="8 9" key="1">
    <citation type="submission" date="2023-10" db="EMBL/GenBank/DDBJ databases">
        <title>Chromosome-scale genome assembly provides insights into flower coloration mechanisms of Canna indica.</title>
        <authorList>
            <person name="Li C."/>
        </authorList>
    </citation>
    <scope>NUCLEOTIDE SEQUENCE [LARGE SCALE GENOMIC DNA]</scope>
    <source>
        <tissue evidence="8">Flower</tissue>
    </source>
</reference>